<evidence type="ECO:0000256" key="1">
    <source>
        <dbReference type="SAM" id="MobiDB-lite"/>
    </source>
</evidence>
<dbReference type="AlphaFoldDB" id="A0A455U6Q7"/>
<dbReference type="Proteomes" id="UP000320231">
    <property type="component" value="Chromosome"/>
</dbReference>
<organism evidence="2 3">
    <name type="scientific">Vreelandella sulfidaeris</name>
    <dbReference type="NCBI Taxonomy" id="115553"/>
    <lineage>
        <taxon>Bacteria</taxon>
        <taxon>Pseudomonadati</taxon>
        <taxon>Pseudomonadota</taxon>
        <taxon>Gammaproteobacteria</taxon>
        <taxon>Oceanospirillales</taxon>
        <taxon>Halomonadaceae</taxon>
        <taxon>Vreelandella</taxon>
    </lineage>
</organism>
<accession>A0A455U6Q7</accession>
<protein>
    <submittedName>
        <fullName evidence="2">Uncharacterized protein</fullName>
    </submittedName>
</protein>
<name>A0A455U6Q7_9GAMM</name>
<dbReference type="EMBL" id="AP019514">
    <property type="protein sequence ID" value="BBI60161.1"/>
    <property type="molecule type" value="Genomic_DNA"/>
</dbReference>
<reference evidence="2 3" key="1">
    <citation type="journal article" date="2019" name="Microbiol. Resour. Announc.">
        <title>Complete Genome Sequence of Halomonas sulfidaeris Strain Esulfide1 Isolated from a Metal Sulfide Rock at a Depth of 2,200 Meters, Obtained Using Nanopore Sequencing.</title>
        <authorList>
            <person name="Saito M."/>
            <person name="Nishigata A."/>
            <person name="Galipon J."/>
            <person name="Arakawa K."/>
        </authorList>
    </citation>
    <scope>NUCLEOTIDE SEQUENCE [LARGE SCALE GENOMIC DNA]</scope>
    <source>
        <strain evidence="2 3">ATCC BAA-803</strain>
    </source>
</reference>
<sequence>MAHLVAGRVGAIGVFVSFMARVFNDDIDYYVSAEEVERIERAHQQRVKNSDPYKPSAEVEGREGKQRYVEVKA</sequence>
<evidence type="ECO:0000313" key="2">
    <source>
        <dbReference type="EMBL" id="BBI60161.1"/>
    </source>
</evidence>
<proteinExistence type="predicted"/>
<feature type="region of interest" description="Disordered" evidence="1">
    <location>
        <begin position="44"/>
        <end position="73"/>
    </location>
</feature>
<gene>
    <name evidence="2" type="ORF">HSBAA_14670</name>
</gene>
<evidence type="ECO:0000313" key="3">
    <source>
        <dbReference type="Proteomes" id="UP000320231"/>
    </source>
</evidence>
<dbReference type="KEGG" id="hsr:HSBAA_14670"/>